<keyword evidence="1" id="KW-0732">Signal</keyword>
<dbReference type="AlphaFoldDB" id="A0A1G6K748"/>
<dbReference type="NCBIfam" id="TIGR03302">
    <property type="entry name" value="OM_YfiO"/>
    <property type="match status" value="1"/>
</dbReference>
<dbReference type="SUPFAM" id="SSF48452">
    <property type="entry name" value="TPR-like"/>
    <property type="match status" value="1"/>
</dbReference>
<evidence type="ECO:0000256" key="2">
    <source>
        <dbReference type="ARBA" id="ARBA00023136"/>
    </source>
</evidence>
<dbReference type="RefSeq" id="WP_092437652.1">
    <property type="nucleotide sequence ID" value="NZ_FMYP01000023.1"/>
</dbReference>
<evidence type="ECO:0000256" key="1">
    <source>
        <dbReference type="ARBA" id="ARBA00022729"/>
    </source>
</evidence>
<feature type="domain" description="Outer membrane lipoprotein BamD-like" evidence="4">
    <location>
        <begin position="35"/>
        <end position="219"/>
    </location>
</feature>
<dbReference type="InterPro" id="IPR011990">
    <property type="entry name" value="TPR-like_helical_dom_sf"/>
</dbReference>
<dbReference type="Gene3D" id="1.25.40.10">
    <property type="entry name" value="Tetratricopeptide repeat domain"/>
    <property type="match status" value="1"/>
</dbReference>
<keyword evidence="3" id="KW-0998">Cell outer membrane</keyword>
<proteinExistence type="predicted"/>
<dbReference type="Pfam" id="PF13525">
    <property type="entry name" value="YfiO"/>
    <property type="match status" value="1"/>
</dbReference>
<sequence>MNKIKLLSTTIIAIAVLAGCSGYEKILKSKDNELKYSKALMYYDKGDFYRASLLLEQILPIYRGTNRADTVNFYYAYSQYGQGDYLLASSYFDTFRKNYPKSSFTEQSEYLYGYCFYLTSPRPELDQENTNFAIEAFQEFLSRYPNSKKAEEAKNLITELFNKLEEKSYKSAWLYYHTENYKAAIVALGNSIKDYPNSKHREELMFLIQKSAFLYAENSIATKQKERYQATEDYYFNFIAEYPQSENLVEAKKMHETALKALKN</sequence>
<evidence type="ECO:0000313" key="6">
    <source>
        <dbReference type="Proteomes" id="UP000199452"/>
    </source>
</evidence>
<dbReference type="InterPro" id="IPR039565">
    <property type="entry name" value="BamD-like"/>
</dbReference>
<dbReference type="Proteomes" id="UP000199452">
    <property type="component" value="Unassembled WGS sequence"/>
</dbReference>
<evidence type="ECO:0000259" key="4">
    <source>
        <dbReference type="Pfam" id="PF13525"/>
    </source>
</evidence>
<evidence type="ECO:0000256" key="3">
    <source>
        <dbReference type="ARBA" id="ARBA00023237"/>
    </source>
</evidence>
<evidence type="ECO:0000313" key="5">
    <source>
        <dbReference type="EMBL" id="SDC26767.1"/>
    </source>
</evidence>
<keyword evidence="6" id="KW-1185">Reference proteome</keyword>
<dbReference type="PROSITE" id="PS51257">
    <property type="entry name" value="PROKAR_LIPOPROTEIN"/>
    <property type="match status" value="1"/>
</dbReference>
<dbReference type="OrthoDB" id="9770761at2"/>
<organism evidence="5 6">
    <name type="scientific">Williamwhitmania taraxaci</name>
    <dbReference type="NCBI Taxonomy" id="1640674"/>
    <lineage>
        <taxon>Bacteria</taxon>
        <taxon>Pseudomonadati</taxon>
        <taxon>Bacteroidota</taxon>
        <taxon>Bacteroidia</taxon>
        <taxon>Bacteroidales</taxon>
        <taxon>Williamwhitmaniaceae</taxon>
        <taxon>Williamwhitmania</taxon>
    </lineage>
</organism>
<dbReference type="InterPro" id="IPR017689">
    <property type="entry name" value="BamD"/>
</dbReference>
<accession>A0A1G6K748</accession>
<name>A0A1G6K748_9BACT</name>
<dbReference type="STRING" id="1640674.SAMN05216323_102334"/>
<gene>
    <name evidence="5" type="ORF">SAMN05216323_102334</name>
</gene>
<reference evidence="5 6" key="1">
    <citation type="submission" date="2016-09" db="EMBL/GenBank/DDBJ databases">
        <authorList>
            <person name="Capua I."/>
            <person name="De Benedictis P."/>
            <person name="Joannis T."/>
            <person name="Lombin L.H."/>
            <person name="Cattoli G."/>
        </authorList>
    </citation>
    <scope>NUCLEOTIDE SEQUENCE [LARGE SCALE GENOMIC DNA]</scope>
    <source>
        <strain evidence="5 6">A7P-90m</strain>
    </source>
</reference>
<protein>
    <submittedName>
        <fullName evidence="5">Beta-barrel assembly machine subunit BamD</fullName>
    </submittedName>
</protein>
<dbReference type="EMBL" id="FMYP01000023">
    <property type="protein sequence ID" value="SDC26767.1"/>
    <property type="molecule type" value="Genomic_DNA"/>
</dbReference>
<keyword evidence="2" id="KW-0472">Membrane</keyword>